<dbReference type="PROSITE" id="PS00211">
    <property type="entry name" value="ABC_TRANSPORTER_1"/>
    <property type="match status" value="1"/>
</dbReference>
<comment type="caution">
    <text evidence="10">The sequence shown here is derived from an EMBL/GenBank/DDBJ whole genome shotgun (WGS) entry which is preliminary data.</text>
</comment>
<dbReference type="InterPro" id="IPR050388">
    <property type="entry name" value="ABC_Ni/Peptide_Import"/>
</dbReference>
<name>A0ABQ0XZ78_STAGA</name>
<evidence type="ECO:0000256" key="3">
    <source>
        <dbReference type="ARBA" id="ARBA00022448"/>
    </source>
</evidence>
<dbReference type="SUPFAM" id="SSF52540">
    <property type="entry name" value="P-loop containing nucleoside triphosphate hydrolases"/>
    <property type="match status" value="1"/>
</dbReference>
<feature type="domain" description="ABC transporter" evidence="9">
    <location>
        <begin position="6"/>
        <end position="257"/>
    </location>
</feature>
<dbReference type="NCBIfam" id="TIGR01727">
    <property type="entry name" value="oligo_HPY"/>
    <property type="match status" value="1"/>
</dbReference>
<dbReference type="Gene3D" id="3.40.50.300">
    <property type="entry name" value="P-loop containing nucleotide triphosphate hydrolases"/>
    <property type="match status" value="1"/>
</dbReference>
<evidence type="ECO:0000259" key="9">
    <source>
        <dbReference type="PROSITE" id="PS50893"/>
    </source>
</evidence>
<keyword evidence="5" id="KW-0547">Nucleotide-binding</keyword>
<keyword evidence="11" id="KW-1185">Reference proteome</keyword>
<dbReference type="InterPro" id="IPR003439">
    <property type="entry name" value="ABC_transporter-like_ATP-bd"/>
</dbReference>
<feature type="compositionally biased region" description="Polar residues" evidence="8">
    <location>
        <begin position="338"/>
        <end position="348"/>
    </location>
</feature>
<dbReference type="GO" id="GO:0005524">
    <property type="term" value="F:ATP binding"/>
    <property type="evidence" value="ECO:0007669"/>
    <property type="project" value="UniProtKB-KW"/>
</dbReference>
<dbReference type="EMBL" id="BKAX01000001">
    <property type="protein sequence ID" value="GEQ04707.1"/>
    <property type="molecule type" value="Genomic_DNA"/>
</dbReference>
<evidence type="ECO:0000256" key="6">
    <source>
        <dbReference type="ARBA" id="ARBA00022840"/>
    </source>
</evidence>
<keyword evidence="6 10" id="KW-0067">ATP-binding</keyword>
<dbReference type="Pfam" id="PF08352">
    <property type="entry name" value="oligo_HPY"/>
    <property type="match status" value="1"/>
</dbReference>
<dbReference type="Pfam" id="PF00005">
    <property type="entry name" value="ABC_tran"/>
    <property type="match status" value="1"/>
</dbReference>
<dbReference type="CDD" id="cd03257">
    <property type="entry name" value="ABC_NikE_OppD_transporters"/>
    <property type="match status" value="1"/>
</dbReference>
<protein>
    <submittedName>
        <fullName evidence="10">ABC transporter ATP-binding protein</fullName>
    </submittedName>
</protein>
<keyword evidence="4" id="KW-1003">Cell membrane</keyword>
<evidence type="ECO:0000313" key="10">
    <source>
        <dbReference type="EMBL" id="GEQ04707.1"/>
    </source>
</evidence>
<evidence type="ECO:0000256" key="2">
    <source>
        <dbReference type="ARBA" id="ARBA00005417"/>
    </source>
</evidence>
<evidence type="ECO:0000256" key="7">
    <source>
        <dbReference type="ARBA" id="ARBA00023136"/>
    </source>
</evidence>
<dbReference type="PROSITE" id="PS50893">
    <property type="entry name" value="ABC_TRANSPORTER_2"/>
    <property type="match status" value="1"/>
</dbReference>
<evidence type="ECO:0000256" key="5">
    <source>
        <dbReference type="ARBA" id="ARBA00022741"/>
    </source>
</evidence>
<dbReference type="SMART" id="SM00382">
    <property type="entry name" value="AAA"/>
    <property type="match status" value="1"/>
</dbReference>
<evidence type="ECO:0000256" key="4">
    <source>
        <dbReference type="ARBA" id="ARBA00022475"/>
    </source>
</evidence>
<dbReference type="PANTHER" id="PTHR43297">
    <property type="entry name" value="OLIGOPEPTIDE TRANSPORT ATP-BINDING PROTEIN APPD"/>
    <property type="match status" value="1"/>
</dbReference>
<dbReference type="Proteomes" id="UP000321057">
    <property type="component" value="Unassembled WGS sequence"/>
</dbReference>
<dbReference type="InterPro" id="IPR013563">
    <property type="entry name" value="Oligopep_ABC_C"/>
</dbReference>
<dbReference type="InterPro" id="IPR003593">
    <property type="entry name" value="AAA+_ATPase"/>
</dbReference>
<accession>A0ABQ0XZ78</accession>
<dbReference type="PANTHER" id="PTHR43297:SF2">
    <property type="entry name" value="DIPEPTIDE TRANSPORT ATP-BINDING PROTEIN DPPD"/>
    <property type="match status" value="1"/>
</dbReference>
<dbReference type="InterPro" id="IPR027417">
    <property type="entry name" value="P-loop_NTPase"/>
</dbReference>
<gene>
    <name evidence="10" type="ORF">SGA02_05350</name>
</gene>
<proteinExistence type="inferred from homology"/>
<sequence length="361" mass="40229">MSERILEVNDLHVSFDIDAGEVQAVRGVDFYLNKGETLAIVGESGSGKSVTTKAITKLFQGDTGRIKQGEIIFLGEDLSKKSEKELIKLRGRDISMIFQDPMTSLNPTMKIGKQVMEPLMKHKNYSKSKAKERALEILNLVGLPNAEKRFNAYPHQFSGGQRQRIVIATALACEPKVLIADEPTTALDVTMQAQILDLMKKLQDKISTSIIFITHDLGVVANVADRVAVMYGGQMIETGDVDEIFYDPKHPYTWGLLSSMPDLTTGTDTELLAIPGTPPDLLHPPIGDAFAERSTYALEIDFKSPPPWYQVSPTHFVKSWLLDERAPKVEPPEMVQKRLSSMPNNFDKPQQVERVSFNEAK</sequence>
<feature type="region of interest" description="Disordered" evidence="8">
    <location>
        <begin position="336"/>
        <end position="361"/>
    </location>
</feature>
<evidence type="ECO:0000313" key="11">
    <source>
        <dbReference type="Proteomes" id="UP000321057"/>
    </source>
</evidence>
<reference evidence="10 11" key="1">
    <citation type="submission" date="2019-07" db="EMBL/GenBank/DDBJ databases">
        <title>Whole genome shotgun sequence of Staphylococcus gallinarum NBRC 109767.</title>
        <authorList>
            <person name="Hosoyama A."/>
            <person name="Uohara A."/>
            <person name="Ohji S."/>
            <person name="Ichikawa N."/>
        </authorList>
    </citation>
    <scope>NUCLEOTIDE SEQUENCE [LARGE SCALE GENOMIC DNA]</scope>
    <source>
        <strain evidence="10 11">NBRC 109767</strain>
    </source>
</reference>
<dbReference type="RefSeq" id="WP_042739808.1">
    <property type="nucleotide sequence ID" value="NZ_BKAX01000001.1"/>
</dbReference>
<evidence type="ECO:0000256" key="1">
    <source>
        <dbReference type="ARBA" id="ARBA00004202"/>
    </source>
</evidence>
<comment type="similarity">
    <text evidence="2">Belongs to the ABC transporter superfamily.</text>
</comment>
<organism evidence="10 11">
    <name type="scientific">Staphylococcus gallinarum</name>
    <dbReference type="NCBI Taxonomy" id="1293"/>
    <lineage>
        <taxon>Bacteria</taxon>
        <taxon>Bacillati</taxon>
        <taxon>Bacillota</taxon>
        <taxon>Bacilli</taxon>
        <taxon>Bacillales</taxon>
        <taxon>Staphylococcaceae</taxon>
        <taxon>Staphylococcus</taxon>
    </lineage>
</organism>
<comment type="subcellular location">
    <subcellularLocation>
        <location evidence="1">Cell membrane</location>
        <topology evidence="1">Peripheral membrane protein</topology>
    </subcellularLocation>
</comment>
<keyword evidence="3" id="KW-0813">Transport</keyword>
<keyword evidence="7" id="KW-0472">Membrane</keyword>
<evidence type="ECO:0000256" key="8">
    <source>
        <dbReference type="SAM" id="MobiDB-lite"/>
    </source>
</evidence>
<dbReference type="InterPro" id="IPR017871">
    <property type="entry name" value="ABC_transporter-like_CS"/>
</dbReference>